<feature type="region of interest" description="Disordered" evidence="1">
    <location>
        <begin position="275"/>
        <end position="400"/>
    </location>
</feature>
<feature type="region of interest" description="Disordered" evidence="1">
    <location>
        <begin position="26"/>
        <end position="80"/>
    </location>
</feature>
<dbReference type="Proteomes" id="UP001642484">
    <property type="component" value="Unassembled WGS sequence"/>
</dbReference>
<feature type="compositionally biased region" description="Basic and acidic residues" evidence="1">
    <location>
        <begin position="275"/>
        <end position="329"/>
    </location>
</feature>
<sequence>MVEPQCVVACGERNFEQLAPVAKRLRLPDGAVGQVTEDGDKEQEPQADDGEVSGDEVHMDKVGSDQDEEDERDDDMDDAMQPLTLDAQFSSVAHFEAEFPAFPDKTPMHEEVPEPETQALCSHADDTLKDSVPSPSKGIEVDHEDKCVLIDDSPAKGTDSDDLEPDEIAIQIRELQKALANAKREQMAMIFGIVINSAFDEHSFTSAKQALVEKSHQTPVFVMESLPFGLEGDETQPLAPQELELLAGSFEAEEIEVPSAPVVLRRSQFAVKLQEEVEPKDGDTTDAVEPKMEERANNEAPEKLPADVEAKAAETKGDQKPEAKQEAKDARKRKEQMIEDKSGGSDVIDPARKRKRTGKKDDSSKKKQDPSKPSEAPGAPKEVAEAKVGEPVPEAPKRKLDKTQDKFWKYTTKLWETSKVDKDNMNDMAGKAAAEYLATLTGGSAMDEPLPRIVEMLGRPGMAFQDSAADLCRRCNGRSLGLGAAQVIGIALASENRPIVEIFTQGLPSTLVDGALWELDDEAQLLRISQVMLLPVANEQLAFQMLGTRREGSESEEDDEKEEQAEQVNTAEKEYAKFGTFTQSLLNRSSKLSELIGQLESELGDKGQDSSEGKRVAKSVQAMEDAIEILNGQFAACELVKLDAAGLRAKEIGESEKQSFLGSIVELGQNETSTSN</sequence>
<dbReference type="EMBL" id="CAXAMN010005558">
    <property type="protein sequence ID" value="CAK9014449.1"/>
    <property type="molecule type" value="Genomic_DNA"/>
</dbReference>
<evidence type="ECO:0000313" key="3">
    <source>
        <dbReference type="Proteomes" id="UP001642484"/>
    </source>
</evidence>
<evidence type="ECO:0000256" key="1">
    <source>
        <dbReference type="SAM" id="MobiDB-lite"/>
    </source>
</evidence>
<feature type="region of interest" description="Disordered" evidence="1">
    <location>
        <begin position="548"/>
        <end position="568"/>
    </location>
</feature>
<gene>
    <name evidence="2" type="ORF">CCMP2556_LOCUS11688</name>
</gene>
<keyword evidence="3" id="KW-1185">Reference proteome</keyword>
<name>A0ABP0JJB2_9DINO</name>
<evidence type="ECO:0000313" key="2">
    <source>
        <dbReference type="EMBL" id="CAK9014449.1"/>
    </source>
</evidence>
<proteinExistence type="predicted"/>
<accession>A0ABP0JJB2</accession>
<reference evidence="2 3" key="1">
    <citation type="submission" date="2024-02" db="EMBL/GenBank/DDBJ databases">
        <authorList>
            <person name="Chen Y."/>
            <person name="Shah S."/>
            <person name="Dougan E. K."/>
            <person name="Thang M."/>
            <person name="Chan C."/>
        </authorList>
    </citation>
    <scope>NUCLEOTIDE SEQUENCE [LARGE SCALE GENOMIC DNA]</scope>
</reference>
<feature type="compositionally biased region" description="Basic and acidic residues" evidence="1">
    <location>
        <begin position="55"/>
        <end position="64"/>
    </location>
</feature>
<feature type="compositionally biased region" description="Acidic residues" evidence="1">
    <location>
        <begin position="37"/>
        <end position="54"/>
    </location>
</feature>
<organism evidence="2 3">
    <name type="scientific">Durusdinium trenchii</name>
    <dbReference type="NCBI Taxonomy" id="1381693"/>
    <lineage>
        <taxon>Eukaryota</taxon>
        <taxon>Sar</taxon>
        <taxon>Alveolata</taxon>
        <taxon>Dinophyceae</taxon>
        <taxon>Suessiales</taxon>
        <taxon>Symbiodiniaceae</taxon>
        <taxon>Durusdinium</taxon>
    </lineage>
</organism>
<feature type="compositionally biased region" description="Acidic residues" evidence="1">
    <location>
        <begin position="554"/>
        <end position="565"/>
    </location>
</feature>
<comment type="caution">
    <text evidence="2">The sequence shown here is derived from an EMBL/GenBank/DDBJ whole genome shotgun (WGS) entry which is preliminary data.</text>
</comment>
<protein>
    <submittedName>
        <fullName evidence="2">Uncharacterized protein</fullName>
    </submittedName>
</protein>
<feature type="compositionally biased region" description="Basic and acidic residues" evidence="1">
    <location>
        <begin position="359"/>
        <end position="372"/>
    </location>
</feature>
<feature type="compositionally biased region" description="Acidic residues" evidence="1">
    <location>
        <begin position="65"/>
        <end position="78"/>
    </location>
</feature>